<dbReference type="EMBL" id="JGYS01000028">
    <property type="protein sequence ID" value="KFI50563.1"/>
    <property type="molecule type" value="Genomic_DNA"/>
</dbReference>
<dbReference type="eggNOG" id="ENOG5031GB5">
    <property type="taxonomic scope" value="Bacteria"/>
</dbReference>
<evidence type="ECO:0000313" key="2">
    <source>
        <dbReference type="EMBL" id="KFI50563.1"/>
    </source>
</evidence>
<organism evidence="2 3">
    <name type="scientific">Bifidobacterium callitrichos DSM 23973</name>
    <dbReference type="NCBI Taxonomy" id="1437609"/>
    <lineage>
        <taxon>Bacteria</taxon>
        <taxon>Bacillati</taxon>
        <taxon>Actinomycetota</taxon>
        <taxon>Actinomycetes</taxon>
        <taxon>Bifidobacteriales</taxon>
        <taxon>Bifidobacteriaceae</taxon>
        <taxon>Bifidobacterium</taxon>
    </lineage>
</organism>
<feature type="region of interest" description="Disordered" evidence="1">
    <location>
        <begin position="218"/>
        <end position="251"/>
    </location>
</feature>
<name>A0A086ZVL3_9BIFI</name>
<sequence>MAYEIEKYRTIETTLDLANDYTPPIRLNAGDRDGRILKFNITNGGDDVDDLNGLSARLTWNRDPTDPSSGGGYADMSKKNNTDNATGVHQVSFTTPVPAALLQQASDRMVVGIEIEDADWHVIASRNIPVIIEPSRINPKAPEIADPLKDLHETIGKAQELIDTASIDIGTVTTLTPTKKATGALTGTGLKRKLNLGIPRGSKISSVTATALDTATPTVTTGTDTNGDTTIALGLPRGKQGEKGDKGDPGDAVQIRNGLQMDSSGYLSVKPSAYGPITVDSYGVGVKAGKGLQADSTGISLKTGGNDGIKLTEKYGNPVPDFDYRCAVKISSTEYYIYSFVASVPFASLDKIDAVLGIFAVGGNTTPIGALTGRVPCVFEPGKTFSVYTNAPMPTYSGSDSFAFTFSRLDNPRFQYKVVATQQARGAASRIQTYKVTSTDTVTLTNDNDYAGGVLYIVRQVPS</sequence>
<feature type="region of interest" description="Disordered" evidence="1">
    <location>
        <begin position="59"/>
        <end position="86"/>
    </location>
</feature>
<evidence type="ECO:0000313" key="3">
    <source>
        <dbReference type="Proteomes" id="UP000029072"/>
    </source>
</evidence>
<accession>A0A086ZVL3</accession>
<dbReference type="Proteomes" id="UP000029072">
    <property type="component" value="Unassembled WGS sequence"/>
</dbReference>
<gene>
    <name evidence="2" type="ORF">BCAL_1701</name>
</gene>
<proteinExistence type="predicted"/>
<dbReference type="RefSeq" id="WP_043165836.1">
    <property type="nucleotide sequence ID" value="NZ_JDUV01000008.1"/>
</dbReference>
<dbReference type="STRING" id="1437609.BCAL_1701"/>
<dbReference type="OrthoDB" id="3238756at2"/>
<protein>
    <submittedName>
        <fullName evidence="2">Structural phage protein</fullName>
    </submittedName>
</protein>
<reference evidence="2 3" key="1">
    <citation type="submission" date="2014-03" db="EMBL/GenBank/DDBJ databases">
        <title>Genomics of Bifidobacteria.</title>
        <authorList>
            <person name="Ventura M."/>
            <person name="Milani C."/>
            <person name="Lugli G.A."/>
        </authorList>
    </citation>
    <scope>NUCLEOTIDE SEQUENCE [LARGE SCALE GENOMIC DNA]</scope>
    <source>
        <strain evidence="2 3">DSM 23973</strain>
    </source>
</reference>
<feature type="compositionally biased region" description="Low complexity" evidence="1">
    <location>
        <begin position="218"/>
        <end position="230"/>
    </location>
</feature>
<comment type="caution">
    <text evidence="2">The sequence shown here is derived from an EMBL/GenBank/DDBJ whole genome shotgun (WGS) entry which is preliminary data.</text>
</comment>
<dbReference type="AlphaFoldDB" id="A0A086ZVL3"/>
<evidence type="ECO:0000256" key="1">
    <source>
        <dbReference type="SAM" id="MobiDB-lite"/>
    </source>
</evidence>
<feature type="compositionally biased region" description="Basic and acidic residues" evidence="1">
    <location>
        <begin position="239"/>
        <end position="249"/>
    </location>
</feature>